<protein>
    <recommendedName>
        <fullName evidence="8">Abasic site processing protein</fullName>
        <ecNumber evidence="8">3.4.-.-</ecNumber>
    </recommendedName>
</protein>
<comment type="similarity">
    <text evidence="1 8">Belongs to the SOS response-associated peptidase family.</text>
</comment>
<evidence type="ECO:0000256" key="8">
    <source>
        <dbReference type="RuleBase" id="RU364100"/>
    </source>
</evidence>
<evidence type="ECO:0000256" key="9">
    <source>
        <dbReference type="SAM" id="MobiDB-lite"/>
    </source>
</evidence>
<evidence type="ECO:0000313" key="10">
    <source>
        <dbReference type="EMBL" id="MEN5379593.1"/>
    </source>
</evidence>
<keyword evidence="7" id="KW-0456">Lyase</keyword>
<dbReference type="InterPro" id="IPR036590">
    <property type="entry name" value="SRAP-like"/>
</dbReference>
<gene>
    <name evidence="10" type="ORF">ABE541_20160</name>
</gene>
<dbReference type="InterPro" id="IPR003738">
    <property type="entry name" value="SRAP"/>
</dbReference>
<keyword evidence="5" id="KW-0190">Covalent protein-DNA linkage</keyword>
<evidence type="ECO:0000256" key="6">
    <source>
        <dbReference type="ARBA" id="ARBA00023125"/>
    </source>
</evidence>
<keyword evidence="4 8" id="KW-0378">Hydrolase</keyword>
<keyword evidence="2 8" id="KW-0645">Protease</keyword>
<dbReference type="Gene3D" id="3.90.1680.10">
    <property type="entry name" value="SOS response associated peptidase-like"/>
    <property type="match status" value="1"/>
</dbReference>
<keyword evidence="3" id="KW-0227">DNA damage</keyword>
<evidence type="ECO:0000256" key="1">
    <source>
        <dbReference type="ARBA" id="ARBA00008136"/>
    </source>
</evidence>
<dbReference type="PANTHER" id="PTHR13604:SF0">
    <property type="entry name" value="ABASIC SITE PROCESSING PROTEIN HMCES"/>
    <property type="match status" value="1"/>
</dbReference>
<evidence type="ECO:0000256" key="4">
    <source>
        <dbReference type="ARBA" id="ARBA00022801"/>
    </source>
</evidence>
<dbReference type="Proteomes" id="UP001409291">
    <property type="component" value="Unassembled WGS sequence"/>
</dbReference>
<accession>A0ABV0C029</accession>
<dbReference type="PANTHER" id="PTHR13604">
    <property type="entry name" value="DC12-RELATED"/>
    <property type="match status" value="1"/>
</dbReference>
<proteinExistence type="inferred from homology"/>
<evidence type="ECO:0000313" key="11">
    <source>
        <dbReference type="Proteomes" id="UP001409291"/>
    </source>
</evidence>
<sequence>MCWDISLHTELEIVKKAFPKLRDERKQLEYDYRYFENVQAITFPAYPIIYKDKEGEELGLLEMEWGVLPTYIKDPKEQEDRRRNMINVRSERILADSKSYWHRLKNQRCLIPVSGTFEHRKVHGWKKKVPYFIGEKGREIFYIPGLYQWHEIVDQEGEIHKIGSFGMLTREANTVMGQIHNDGPNKRRMPLFLTPELEQQWLYAQDEESLMPVFNYEMPDQALEYYPVYTLRGYPNRPDGKHRYEPYQWSDLPPLGQDGPIQQSLF</sequence>
<organism evidence="10 11">
    <name type="scientific">Sphingobacterium kitahiroshimense</name>
    <dbReference type="NCBI Taxonomy" id="470446"/>
    <lineage>
        <taxon>Bacteria</taxon>
        <taxon>Pseudomonadati</taxon>
        <taxon>Bacteroidota</taxon>
        <taxon>Sphingobacteriia</taxon>
        <taxon>Sphingobacteriales</taxon>
        <taxon>Sphingobacteriaceae</taxon>
        <taxon>Sphingobacterium</taxon>
    </lineage>
</organism>
<dbReference type="EC" id="3.4.-.-" evidence="8"/>
<comment type="caution">
    <text evidence="10">The sequence shown here is derived from an EMBL/GenBank/DDBJ whole genome shotgun (WGS) entry which is preliminary data.</text>
</comment>
<evidence type="ECO:0000256" key="2">
    <source>
        <dbReference type="ARBA" id="ARBA00022670"/>
    </source>
</evidence>
<reference evidence="10 11" key="1">
    <citation type="submission" date="2024-04" db="EMBL/GenBank/DDBJ databases">
        <title>WGS of bacteria from Torrens River.</title>
        <authorList>
            <person name="Wyrsch E.R."/>
            <person name="Drigo B."/>
        </authorList>
    </citation>
    <scope>NUCLEOTIDE SEQUENCE [LARGE SCALE GENOMIC DNA]</scope>
    <source>
        <strain evidence="10 11">TWI391</strain>
    </source>
</reference>
<evidence type="ECO:0000256" key="3">
    <source>
        <dbReference type="ARBA" id="ARBA00022763"/>
    </source>
</evidence>
<name>A0ABV0C029_9SPHI</name>
<dbReference type="EMBL" id="JBDJNQ010000010">
    <property type="protein sequence ID" value="MEN5379593.1"/>
    <property type="molecule type" value="Genomic_DNA"/>
</dbReference>
<evidence type="ECO:0000256" key="5">
    <source>
        <dbReference type="ARBA" id="ARBA00023124"/>
    </source>
</evidence>
<dbReference type="SUPFAM" id="SSF143081">
    <property type="entry name" value="BB1717-like"/>
    <property type="match status" value="1"/>
</dbReference>
<keyword evidence="6" id="KW-0238">DNA-binding</keyword>
<dbReference type="Pfam" id="PF02586">
    <property type="entry name" value="SRAP"/>
    <property type="match status" value="1"/>
</dbReference>
<feature type="region of interest" description="Disordered" evidence="9">
    <location>
        <begin position="245"/>
        <end position="266"/>
    </location>
</feature>
<evidence type="ECO:0000256" key="7">
    <source>
        <dbReference type="ARBA" id="ARBA00023239"/>
    </source>
</evidence>
<dbReference type="RefSeq" id="WP_346582420.1">
    <property type="nucleotide sequence ID" value="NZ_JBDJNQ010000010.1"/>
</dbReference>
<keyword evidence="11" id="KW-1185">Reference proteome</keyword>